<keyword evidence="11" id="KW-1185">Reference proteome</keyword>
<feature type="transmembrane region" description="Helical" evidence="8">
    <location>
        <begin position="180"/>
        <end position="199"/>
    </location>
</feature>
<keyword evidence="6 8" id="KW-1133">Transmembrane helix</keyword>
<protein>
    <submittedName>
        <fullName evidence="10">ABC transporter permease subunit</fullName>
    </submittedName>
</protein>
<dbReference type="RefSeq" id="WP_187784176.1">
    <property type="nucleotide sequence ID" value="NZ_JACTVA010000012.1"/>
</dbReference>
<dbReference type="PANTHER" id="PTHR43357:SF4">
    <property type="entry name" value="INNER MEMBRANE ABC TRANSPORTER PERMEASE PROTEIN YDCV"/>
    <property type="match status" value="1"/>
</dbReference>
<dbReference type="Pfam" id="PF00528">
    <property type="entry name" value="BPD_transp_1"/>
    <property type="match status" value="1"/>
</dbReference>
<feature type="transmembrane region" description="Helical" evidence="8">
    <location>
        <begin position="132"/>
        <end position="159"/>
    </location>
</feature>
<evidence type="ECO:0000256" key="1">
    <source>
        <dbReference type="ARBA" id="ARBA00004429"/>
    </source>
</evidence>
<keyword evidence="7 8" id="KW-0472">Membrane</keyword>
<dbReference type="PROSITE" id="PS50928">
    <property type="entry name" value="ABC_TM1"/>
    <property type="match status" value="1"/>
</dbReference>
<dbReference type="PANTHER" id="PTHR43357">
    <property type="entry name" value="INNER MEMBRANE ABC TRANSPORTER PERMEASE PROTEIN YDCV"/>
    <property type="match status" value="1"/>
</dbReference>
<organism evidence="10 11">
    <name type="scientific">Teichococcus aerophilus</name>
    <dbReference type="NCBI Taxonomy" id="1224513"/>
    <lineage>
        <taxon>Bacteria</taxon>
        <taxon>Pseudomonadati</taxon>
        <taxon>Pseudomonadota</taxon>
        <taxon>Alphaproteobacteria</taxon>
        <taxon>Acetobacterales</taxon>
        <taxon>Roseomonadaceae</taxon>
        <taxon>Roseomonas</taxon>
    </lineage>
</organism>
<name>A0ABR7RK98_9PROT</name>
<evidence type="ECO:0000256" key="3">
    <source>
        <dbReference type="ARBA" id="ARBA00022475"/>
    </source>
</evidence>
<evidence type="ECO:0000313" key="10">
    <source>
        <dbReference type="EMBL" id="MBC9207004.1"/>
    </source>
</evidence>
<dbReference type="EMBL" id="JACTVA010000012">
    <property type="protein sequence ID" value="MBC9207004.1"/>
    <property type="molecule type" value="Genomic_DNA"/>
</dbReference>
<keyword evidence="4" id="KW-0997">Cell inner membrane</keyword>
<feature type="transmembrane region" description="Helical" evidence="8">
    <location>
        <begin position="67"/>
        <end position="88"/>
    </location>
</feature>
<sequence>MSAWRWLPRILLLVLFAGFIFGPVANLLLWSVAESWYWPNRLPSQYGFRYWERVFRPEGQAMESLGLSIWIAALATLACMAVAIPAAWALARARLPMRGLILLLFLLPQAFPNMPVYINIARVFFSLGLNGTVLGVVLVHAAHGLVYAVWIAAAAFAAVEDDAVLAARNMGAGALTAFRTVTLPLAAPGIAASAIFVFLESLDEFTASFFVGAPDVRTLPLLLYSAAAGGNMQVAAITALILLVPSIVFMAVVQRFLRADVLAGVGK</sequence>
<evidence type="ECO:0000256" key="2">
    <source>
        <dbReference type="ARBA" id="ARBA00022448"/>
    </source>
</evidence>
<evidence type="ECO:0000259" key="9">
    <source>
        <dbReference type="PROSITE" id="PS50928"/>
    </source>
</evidence>
<gene>
    <name evidence="10" type="ORF">IBL26_09180</name>
</gene>
<evidence type="ECO:0000256" key="4">
    <source>
        <dbReference type="ARBA" id="ARBA00022519"/>
    </source>
</evidence>
<comment type="caution">
    <text evidence="10">The sequence shown here is derived from an EMBL/GenBank/DDBJ whole genome shotgun (WGS) entry which is preliminary data.</text>
</comment>
<keyword evidence="3" id="KW-1003">Cell membrane</keyword>
<dbReference type="InterPro" id="IPR035906">
    <property type="entry name" value="MetI-like_sf"/>
</dbReference>
<evidence type="ECO:0000256" key="6">
    <source>
        <dbReference type="ARBA" id="ARBA00022989"/>
    </source>
</evidence>
<accession>A0ABR7RK98</accession>
<dbReference type="Gene3D" id="1.10.3720.10">
    <property type="entry name" value="MetI-like"/>
    <property type="match status" value="1"/>
</dbReference>
<dbReference type="CDD" id="cd06261">
    <property type="entry name" value="TM_PBP2"/>
    <property type="match status" value="1"/>
</dbReference>
<keyword evidence="2 8" id="KW-0813">Transport</keyword>
<reference evidence="10 11" key="1">
    <citation type="journal article" date="2013" name="Int. J. Syst. Evol. Microbiol.">
        <title>Roseomonas aerophila sp. nov., isolated from air.</title>
        <authorList>
            <person name="Kim S.J."/>
            <person name="Weon H.Y."/>
            <person name="Ahn J.H."/>
            <person name="Hong S.B."/>
            <person name="Seok S.J."/>
            <person name="Whang K.S."/>
            <person name="Kwon S.W."/>
        </authorList>
    </citation>
    <scope>NUCLEOTIDE SEQUENCE [LARGE SCALE GENOMIC DNA]</scope>
    <source>
        <strain evidence="10 11">NBRC 108923</strain>
    </source>
</reference>
<evidence type="ECO:0000256" key="5">
    <source>
        <dbReference type="ARBA" id="ARBA00022692"/>
    </source>
</evidence>
<comment type="subcellular location">
    <subcellularLocation>
        <location evidence="1">Cell inner membrane</location>
        <topology evidence="1">Multi-pass membrane protein</topology>
    </subcellularLocation>
    <subcellularLocation>
        <location evidence="8">Cell membrane</location>
        <topology evidence="8">Multi-pass membrane protein</topology>
    </subcellularLocation>
</comment>
<evidence type="ECO:0000313" key="11">
    <source>
        <dbReference type="Proteomes" id="UP000626026"/>
    </source>
</evidence>
<feature type="transmembrane region" description="Helical" evidence="8">
    <location>
        <begin position="12"/>
        <end position="33"/>
    </location>
</feature>
<feature type="domain" description="ABC transmembrane type-1" evidence="9">
    <location>
        <begin position="65"/>
        <end position="253"/>
    </location>
</feature>
<evidence type="ECO:0000256" key="8">
    <source>
        <dbReference type="RuleBase" id="RU363032"/>
    </source>
</evidence>
<dbReference type="InterPro" id="IPR000515">
    <property type="entry name" value="MetI-like"/>
</dbReference>
<comment type="similarity">
    <text evidence="8">Belongs to the binding-protein-dependent transport system permease family.</text>
</comment>
<dbReference type="Proteomes" id="UP000626026">
    <property type="component" value="Unassembled WGS sequence"/>
</dbReference>
<evidence type="ECO:0000256" key="7">
    <source>
        <dbReference type="ARBA" id="ARBA00023136"/>
    </source>
</evidence>
<proteinExistence type="inferred from homology"/>
<feature type="transmembrane region" description="Helical" evidence="8">
    <location>
        <begin position="232"/>
        <end position="253"/>
    </location>
</feature>
<keyword evidence="5 8" id="KW-0812">Transmembrane</keyword>
<feature type="transmembrane region" description="Helical" evidence="8">
    <location>
        <begin position="100"/>
        <end position="120"/>
    </location>
</feature>
<dbReference type="SUPFAM" id="SSF161098">
    <property type="entry name" value="MetI-like"/>
    <property type="match status" value="1"/>
</dbReference>